<accession>A0ABN8TKE1</accession>
<proteinExistence type="predicted"/>
<dbReference type="Gene3D" id="3.30.1580.10">
    <property type="entry name" value="Head-to-tail joining protein W"/>
    <property type="match status" value="1"/>
</dbReference>
<dbReference type="InterPro" id="IPR004174">
    <property type="entry name" value="GpW"/>
</dbReference>
<dbReference type="Proteomes" id="UP001152651">
    <property type="component" value="Unassembled WGS sequence"/>
</dbReference>
<protein>
    <submittedName>
        <fullName evidence="1">GpW family protein</fullName>
    </submittedName>
</protein>
<keyword evidence="2" id="KW-1185">Reference proteome</keyword>
<evidence type="ECO:0000313" key="2">
    <source>
        <dbReference type="Proteomes" id="UP001152651"/>
    </source>
</evidence>
<dbReference type="InterPro" id="IPR036626">
    <property type="entry name" value="GpW_sf"/>
</dbReference>
<dbReference type="SUPFAM" id="SSF64210">
    <property type="entry name" value="Head-to-tail joining protein W, gpW"/>
    <property type="match status" value="1"/>
</dbReference>
<gene>
    <name evidence="1" type="ORF">FBBNIHIM_23180</name>
</gene>
<dbReference type="Pfam" id="PF02831">
    <property type="entry name" value="gpW"/>
    <property type="match status" value="1"/>
</dbReference>
<organism evidence="1 2">
    <name type="scientific">Pseudocitrobacter vendiensis</name>
    <dbReference type="NCBI Taxonomy" id="2488306"/>
    <lineage>
        <taxon>Bacteria</taxon>
        <taxon>Pseudomonadati</taxon>
        <taxon>Pseudomonadota</taxon>
        <taxon>Gammaproteobacteria</taxon>
        <taxon>Enterobacterales</taxon>
        <taxon>Enterobacteriaceae</taxon>
        <taxon>Pseudocitrobacter</taxon>
    </lineage>
</organism>
<dbReference type="NCBIfam" id="NF047331">
    <property type="entry name" value="phage_HTJ"/>
    <property type="match status" value="1"/>
</dbReference>
<dbReference type="EMBL" id="CALSBS010000033">
    <property type="protein sequence ID" value="CAH6662015.1"/>
    <property type="molecule type" value="Genomic_DNA"/>
</dbReference>
<dbReference type="RefSeq" id="WP_253899167.1">
    <property type="nucleotide sequence ID" value="NZ_CALSBS010000033.1"/>
</dbReference>
<comment type="caution">
    <text evidence="1">The sequence shown here is derived from an EMBL/GenBank/DDBJ whole genome shotgun (WGS) entry which is preliminary data.</text>
</comment>
<name>A0ABN8TKE1_9ENTR</name>
<reference evidence="1" key="1">
    <citation type="submission" date="2022-05" db="EMBL/GenBank/DDBJ databases">
        <authorList>
            <person name="Blom J."/>
        </authorList>
    </citation>
    <scope>NUCLEOTIDE SEQUENCE</scope>
    <source>
        <strain evidence="1">Type strain: CPO20170097</strain>
    </source>
</reference>
<sequence>MVTRADLDEAKRALHDLMTGKRAVTIQKDGRRVEYSSVNVNDLKRYIKELEDELGLSGRRSPVRFFL</sequence>
<evidence type="ECO:0000313" key="1">
    <source>
        <dbReference type="EMBL" id="CAH6662015.1"/>
    </source>
</evidence>